<gene>
    <name evidence="1" type="ORF">LPJ66_001157</name>
</gene>
<dbReference type="EMBL" id="JANBPG010000054">
    <property type="protein sequence ID" value="KAJ1900909.1"/>
    <property type="molecule type" value="Genomic_DNA"/>
</dbReference>
<reference evidence="1" key="1">
    <citation type="submission" date="2022-07" db="EMBL/GenBank/DDBJ databases">
        <title>Phylogenomic reconstructions and comparative analyses of Kickxellomycotina fungi.</title>
        <authorList>
            <person name="Reynolds N.K."/>
            <person name="Stajich J.E."/>
            <person name="Barry K."/>
            <person name="Grigoriev I.V."/>
            <person name="Crous P."/>
            <person name="Smith M.E."/>
        </authorList>
    </citation>
    <scope>NUCLEOTIDE SEQUENCE</scope>
    <source>
        <strain evidence="1">Benny 63K</strain>
    </source>
</reference>
<keyword evidence="2" id="KW-1185">Reference proteome</keyword>
<accession>A0ACC1IU18</accession>
<dbReference type="Proteomes" id="UP001150581">
    <property type="component" value="Unassembled WGS sequence"/>
</dbReference>
<organism evidence="1 2">
    <name type="scientific">Kickxella alabastrina</name>
    <dbReference type="NCBI Taxonomy" id="61397"/>
    <lineage>
        <taxon>Eukaryota</taxon>
        <taxon>Fungi</taxon>
        <taxon>Fungi incertae sedis</taxon>
        <taxon>Zoopagomycota</taxon>
        <taxon>Kickxellomycotina</taxon>
        <taxon>Kickxellomycetes</taxon>
        <taxon>Kickxellales</taxon>
        <taxon>Kickxellaceae</taxon>
        <taxon>Kickxella</taxon>
    </lineage>
</organism>
<protein>
    <submittedName>
        <fullName evidence="1">Uncharacterized protein</fullName>
    </submittedName>
</protein>
<proteinExistence type="predicted"/>
<evidence type="ECO:0000313" key="2">
    <source>
        <dbReference type="Proteomes" id="UP001150581"/>
    </source>
</evidence>
<evidence type="ECO:0000313" key="1">
    <source>
        <dbReference type="EMBL" id="KAJ1900909.1"/>
    </source>
</evidence>
<sequence length="259" mass="29589">MYVPAKRRLAMDDPFFDLGNAETNIYFHIKKHPSPITIATTTTNSKNSDSDNSSSGNTSNDNSGQQAITQINKVLETNIDTQYFSFSTRTIICHEPPCQGTAHPAMSYELHYDQMHRNNCSTCNAIFPSSHWLDLHIQEYHDMFFQARIARTDGGLNYSCFLPACVEMFESAGERKEHMIDVHRFPLSFTWDLVQDGLRHAGRDDDDDDDGNDGDDECAEDMDVDLITAGFKQSLRISAPEKITFGRHEDNQYQYDHWK</sequence>
<comment type="caution">
    <text evidence="1">The sequence shown here is derived from an EMBL/GenBank/DDBJ whole genome shotgun (WGS) entry which is preliminary data.</text>
</comment>
<name>A0ACC1IU18_9FUNG</name>